<reference evidence="12 13" key="1">
    <citation type="journal article" date="2009" name="Stand. Genomic Sci.">
        <title>Complete genome sequence of Thermanaerovibrio acidaminovorans type strain (Su883).</title>
        <authorList>
            <person name="Chovatia M."/>
            <person name="Sikorski J."/>
            <person name="Schroder M."/>
            <person name="Lapidus A."/>
            <person name="Nolan M."/>
            <person name="Tice H."/>
            <person name="Glavina Del Rio T."/>
            <person name="Copeland A."/>
            <person name="Cheng J.F."/>
            <person name="Lucas S."/>
            <person name="Chen F."/>
            <person name="Bruce D."/>
            <person name="Goodwin L."/>
            <person name="Pitluck S."/>
            <person name="Ivanova N."/>
            <person name="Mavromatis K."/>
            <person name="Ovchinnikova G."/>
            <person name="Pati A."/>
            <person name="Chen A."/>
            <person name="Palaniappan K."/>
            <person name="Land M."/>
            <person name="Hauser L."/>
            <person name="Chang Y.J."/>
            <person name="Jeffries C.D."/>
            <person name="Chain P."/>
            <person name="Saunders E."/>
            <person name="Detter J.C."/>
            <person name="Brettin T."/>
            <person name="Rohde M."/>
            <person name="Goker M."/>
            <person name="Spring S."/>
            <person name="Bristow J."/>
            <person name="Markowitz V."/>
            <person name="Hugenholtz P."/>
            <person name="Kyrpides N.C."/>
            <person name="Klenk H.P."/>
            <person name="Eisen J.A."/>
        </authorList>
    </citation>
    <scope>NUCLEOTIDE SEQUENCE [LARGE SCALE GENOMIC DNA]</scope>
    <source>
        <strain evidence="13">ATCC 49978 / DSM 6589 / Su883</strain>
    </source>
</reference>
<dbReference type="eggNOG" id="COG0774">
    <property type="taxonomic scope" value="Bacteria"/>
</dbReference>
<dbReference type="Gene3D" id="3.30.1700.10">
    <property type="entry name" value="lpxc deacetylase, domain 2"/>
    <property type="match status" value="1"/>
</dbReference>
<dbReference type="GO" id="GO:0046872">
    <property type="term" value="F:metal ion binding"/>
    <property type="evidence" value="ECO:0007669"/>
    <property type="project" value="UniProtKB-KW"/>
</dbReference>
<dbReference type="KEGG" id="tai:Taci_1292"/>
<evidence type="ECO:0000256" key="2">
    <source>
        <dbReference type="ARBA" id="ARBA00002923"/>
    </source>
</evidence>
<dbReference type="UniPathway" id="UPA00359">
    <property type="reaction ID" value="UER00478"/>
</dbReference>
<evidence type="ECO:0000256" key="11">
    <source>
        <dbReference type="ARBA" id="ARBA00024535"/>
    </source>
</evidence>
<comment type="catalytic activity">
    <reaction evidence="11">
        <text>a UDP-3-O-[(3R)-3-hydroxyacyl]-N-acetyl-alpha-D-glucosamine + H2O = a UDP-3-O-[(3R)-3-hydroxyacyl]-alpha-D-glucosamine + acetate</text>
        <dbReference type="Rhea" id="RHEA:67816"/>
        <dbReference type="ChEBI" id="CHEBI:15377"/>
        <dbReference type="ChEBI" id="CHEBI:30089"/>
        <dbReference type="ChEBI" id="CHEBI:137740"/>
        <dbReference type="ChEBI" id="CHEBI:173225"/>
        <dbReference type="EC" id="3.5.1.108"/>
    </reaction>
</comment>
<keyword evidence="7" id="KW-0479">Metal-binding</keyword>
<dbReference type="Pfam" id="PF03331">
    <property type="entry name" value="LpxC"/>
    <property type="match status" value="1"/>
</dbReference>
<evidence type="ECO:0000256" key="3">
    <source>
        <dbReference type="ARBA" id="ARBA00005002"/>
    </source>
</evidence>
<dbReference type="STRING" id="525903.Taci_1292"/>
<evidence type="ECO:0000256" key="8">
    <source>
        <dbReference type="ARBA" id="ARBA00022801"/>
    </source>
</evidence>
<dbReference type="Proteomes" id="UP000002030">
    <property type="component" value="Chromosome"/>
</dbReference>
<accession>D1B682</accession>
<dbReference type="GO" id="GO:0103117">
    <property type="term" value="F:UDP-3-O-acyl-N-acetylglucosamine deacetylase activity"/>
    <property type="evidence" value="ECO:0007669"/>
    <property type="project" value="UniProtKB-EC"/>
</dbReference>
<dbReference type="EMBL" id="CP001818">
    <property type="protein sequence ID" value="ACZ19523.1"/>
    <property type="molecule type" value="Genomic_DNA"/>
</dbReference>
<dbReference type="GO" id="GO:0016020">
    <property type="term" value="C:membrane"/>
    <property type="evidence" value="ECO:0007669"/>
    <property type="project" value="GOC"/>
</dbReference>
<keyword evidence="8" id="KW-0378">Hydrolase</keyword>
<evidence type="ECO:0000256" key="5">
    <source>
        <dbReference type="ARBA" id="ARBA00022516"/>
    </source>
</evidence>
<dbReference type="OrthoDB" id="9772788at2"/>
<gene>
    <name evidence="12" type="ordered locus">Taci_1292</name>
</gene>
<evidence type="ECO:0000313" key="12">
    <source>
        <dbReference type="EMBL" id="ACZ19523.1"/>
    </source>
</evidence>
<keyword evidence="10" id="KW-0443">Lipid metabolism</keyword>
<evidence type="ECO:0000256" key="1">
    <source>
        <dbReference type="ARBA" id="ARBA00001947"/>
    </source>
</evidence>
<comment type="cofactor">
    <cofactor evidence="1">
        <name>Zn(2+)</name>
        <dbReference type="ChEBI" id="CHEBI:29105"/>
    </cofactor>
</comment>
<dbReference type="EnsemblBacteria" id="ACZ19523">
    <property type="protein sequence ID" value="ACZ19523"/>
    <property type="gene ID" value="Taci_1292"/>
</dbReference>
<name>D1B682_THEAS</name>
<keyword evidence="6" id="KW-0441">Lipid A biosynthesis</keyword>
<dbReference type="Gene3D" id="3.30.230.20">
    <property type="entry name" value="lpxc deacetylase, domain 1"/>
    <property type="match status" value="1"/>
</dbReference>
<dbReference type="InterPro" id="IPR020568">
    <property type="entry name" value="Ribosomal_Su5_D2-typ_SF"/>
</dbReference>
<proteinExistence type="predicted"/>
<evidence type="ECO:0000256" key="7">
    <source>
        <dbReference type="ARBA" id="ARBA00022723"/>
    </source>
</evidence>
<keyword evidence="9" id="KW-0862">Zinc</keyword>
<protein>
    <recommendedName>
        <fullName evidence="4">UDP-3-O-acyl-N-acetylglucosamine deacetylase</fullName>
        <ecNumber evidence="4">3.5.1.108</ecNumber>
    </recommendedName>
</protein>
<evidence type="ECO:0000256" key="6">
    <source>
        <dbReference type="ARBA" id="ARBA00022556"/>
    </source>
</evidence>
<evidence type="ECO:0000256" key="10">
    <source>
        <dbReference type="ARBA" id="ARBA00023098"/>
    </source>
</evidence>
<keyword evidence="13" id="KW-1185">Reference proteome</keyword>
<keyword evidence="5" id="KW-0444">Lipid biosynthesis</keyword>
<dbReference type="EC" id="3.5.1.108" evidence="4"/>
<dbReference type="SUPFAM" id="SSF54211">
    <property type="entry name" value="Ribosomal protein S5 domain 2-like"/>
    <property type="match status" value="2"/>
</dbReference>
<evidence type="ECO:0000256" key="4">
    <source>
        <dbReference type="ARBA" id="ARBA00012745"/>
    </source>
</evidence>
<dbReference type="PANTHER" id="PTHR33694:SF1">
    <property type="entry name" value="UDP-3-O-ACYL-N-ACETYLGLUCOSAMINE DEACETYLASE 1, MITOCHONDRIAL-RELATED"/>
    <property type="match status" value="1"/>
</dbReference>
<dbReference type="PANTHER" id="PTHR33694">
    <property type="entry name" value="UDP-3-O-ACYL-N-ACETYLGLUCOSAMINE DEACETYLASE 1, MITOCHONDRIAL-RELATED"/>
    <property type="match status" value="1"/>
</dbReference>
<dbReference type="HOGENOM" id="CLU_046528_1_0_0"/>
<dbReference type="GO" id="GO:0009245">
    <property type="term" value="P:lipid A biosynthetic process"/>
    <property type="evidence" value="ECO:0007669"/>
    <property type="project" value="UniProtKB-KW"/>
</dbReference>
<dbReference type="AlphaFoldDB" id="D1B682"/>
<evidence type="ECO:0000313" key="13">
    <source>
        <dbReference type="Proteomes" id="UP000002030"/>
    </source>
</evidence>
<evidence type="ECO:0000256" key="9">
    <source>
        <dbReference type="ARBA" id="ARBA00022833"/>
    </source>
</evidence>
<dbReference type="InterPro" id="IPR015870">
    <property type="entry name" value="UDP-acyl_N-AcGlcN_deAcase_N"/>
</dbReference>
<dbReference type="InterPro" id="IPR004463">
    <property type="entry name" value="UDP-acyl_GlcNac_deAcase"/>
</dbReference>
<comment type="pathway">
    <text evidence="3">Glycolipid biosynthesis; lipid IV(A) biosynthesis; lipid IV(A) from (3R)-3-hydroxytetradecanoyl-[acyl-carrier-protein] and UDP-N-acetyl-alpha-D-glucosamine: step 2/6.</text>
</comment>
<comment type="function">
    <text evidence="2">Catalyzes the hydrolysis of UDP-3-O-myristoyl-N-acetylglucosamine to form UDP-3-O-myristoylglucosamine and acetate, the committed step in lipid A biosynthesis.</text>
</comment>
<dbReference type="PATRIC" id="fig|525903.6.peg.1293"/>
<dbReference type="RefSeq" id="WP_012870034.1">
    <property type="nucleotide sequence ID" value="NC_013522.1"/>
</dbReference>
<dbReference type="InterPro" id="IPR011334">
    <property type="entry name" value="UDP-acyl_GlcNac_deAcase_C"/>
</dbReference>
<organism evidence="12 13">
    <name type="scientific">Thermanaerovibrio acidaminovorans (strain ATCC 49978 / DSM 6589 / Su883)</name>
    <name type="common">Selenomonas acidaminovorans</name>
    <dbReference type="NCBI Taxonomy" id="525903"/>
    <lineage>
        <taxon>Bacteria</taxon>
        <taxon>Thermotogati</taxon>
        <taxon>Synergistota</taxon>
        <taxon>Synergistia</taxon>
        <taxon>Synergistales</taxon>
        <taxon>Synergistaceae</taxon>
        <taxon>Thermanaerovibrio</taxon>
    </lineage>
</organism>
<sequence length="278" mass="29728">MRCFGLRGEVSFEGVGLHSGRTCGVTVRPFHLPGIWFSSGDGPVPAHRWRPCSGDRRTHVEVGCRSVETLEHLLGALAGLDIWQVLIEVEGPEVPILDGSAMPFVRALVDARVEAGDVEPVGVTSPLAFEDPAGGRILCAYPFDGLKVSCLLDYPGTPLGTVYGEFPVDAGTFVGRIAPCRTFGFREEVEALLSRGLIRGGGLDNALVIDREGPMNRSHLPFREECLGHKVLDLLGDLALVGRPVRGAFVSIRTGHGIHHRAVAVLRALGGLVSDNEG</sequence>